<feature type="transmembrane region" description="Helical" evidence="1">
    <location>
        <begin position="13"/>
        <end position="36"/>
    </location>
</feature>
<organism evidence="2 3">
    <name type="scientific">Cetobacterium somerae ATCC BAA-474</name>
    <dbReference type="NCBI Taxonomy" id="1319815"/>
    <lineage>
        <taxon>Bacteria</taxon>
        <taxon>Fusobacteriati</taxon>
        <taxon>Fusobacteriota</taxon>
        <taxon>Fusobacteriia</taxon>
        <taxon>Fusobacteriales</taxon>
        <taxon>Fusobacteriaceae</taxon>
        <taxon>Cetobacterium</taxon>
    </lineage>
</organism>
<evidence type="ECO:0000256" key="1">
    <source>
        <dbReference type="SAM" id="Phobius"/>
    </source>
</evidence>
<dbReference type="EMBL" id="AXZF01000003">
    <property type="protein sequence ID" value="ERT70011.1"/>
    <property type="molecule type" value="Genomic_DNA"/>
</dbReference>
<sequence>MAIYIQHLWVLNFILKFLSFLILSTLKAYFIFIFIFTTI</sequence>
<dbReference type="AlphaFoldDB" id="U7VER8"/>
<gene>
    <name evidence="2" type="ORF">HMPREF0202_00098</name>
</gene>
<accession>U7VER8</accession>
<keyword evidence="1" id="KW-0472">Membrane</keyword>
<dbReference type="Proteomes" id="UP000017081">
    <property type="component" value="Unassembled WGS sequence"/>
</dbReference>
<comment type="caution">
    <text evidence="2">The sequence shown here is derived from an EMBL/GenBank/DDBJ whole genome shotgun (WGS) entry which is preliminary data.</text>
</comment>
<keyword evidence="3" id="KW-1185">Reference proteome</keyword>
<dbReference type="HOGENOM" id="CLU_3306824_0_0_0"/>
<proteinExistence type="predicted"/>
<name>U7VER8_9FUSO</name>
<reference evidence="2 3" key="1">
    <citation type="submission" date="2013-08" db="EMBL/GenBank/DDBJ databases">
        <authorList>
            <person name="Weinstock G."/>
            <person name="Sodergren E."/>
            <person name="Wylie T."/>
            <person name="Fulton L."/>
            <person name="Fulton R."/>
            <person name="Fronick C."/>
            <person name="O'Laughlin M."/>
            <person name="Godfrey J."/>
            <person name="Miner T."/>
            <person name="Herter B."/>
            <person name="Appelbaum E."/>
            <person name="Cordes M."/>
            <person name="Lek S."/>
            <person name="Wollam A."/>
            <person name="Pepin K.H."/>
            <person name="Palsikar V.B."/>
            <person name="Mitreva M."/>
            <person name="Wilson R.K."/>
        </authorList>
    </citation>
    <scope>NUCLEOTIDE SEQUENCE [LARGE SCALE GENOMIC DNA]</scope>
    <source>
        <strain evidence="2 3">ATCC BAA-474</strain>
    </source>
</reference>
<evidence type="ECO:0000313" key="2">
    <source>
        <dbReference type="EMBL" id="ERT70011.1"/>
    </source>
</evidence>
<protein>
    <submittedName>
        <fullName evidence="2">Uncharacterized protein</fullName>
    </submittedName>
</protein>
<keyword evidence="1" id="KW-0812">Transmembrane</keyword>
<evidence type="ECO:0000313" key="3">
    <source>
        <dbReference type="Proteomes" id="UP000017081"/>
    </source>
</evidence>
<keyword evidence="1" id="KW-1133">Transmembrane helix</keyword>